<dbReference type="AlphaFoldDB" id="A0A8J2JEZ2"/>
<dbReference type="PANTHER" id="PTHR11439:SF483">
    <property type="entry name" value="PEPTIDE SYNTHASE GLIP-LIKE, PUTATIVE (AFU_ORTHOLOGUE AFUA_3G12920)-RELATED"/>
    <property type="match status" value="1"/>
</dbReference>
<name>A0A8J2JEZ2_9HEXA</name>
<dbReference type="OrthoDB" id="413361at2759"/>
<accession>A0A8J2JEZ2</accession>
<keyword evidence="2" id="KW-1185">Reference proteome</keyword>
<reference evidence="1" key="1">
    <citation type="submission" date="2021-06" db="EMBL/GenBank/DDBJ databases">
        <authorList>
            <person name="Hodson N. C."/>
            <person name="Mongue J. A."/>
            <person name="Jaron S. K."/>
        </authorList>
    </citation>
    <scope>NUCLEOTIDE SEQUENCE</scope>
</reference>
<gene>
    <name evidence="1" type="ORF">AFUS01_LOCUS8519</name>
</gene>
<proteinExistence type="predicted"/>
<comment type="caution">
    <text evidence="1">The sequence shown here is derived from an EMBL/GenBank/DDBJ whole genome shotgun (WGS) entry which is preliminary data.</text>
</comment>
<dbReference type="Proteomes" id="UP000708208">
    <property type="component" value="Unassembled WGS sequence"/>
</dbReference>
<evidence type="ECO:0000313" key="2">
    <source>
        <dbReference type="Proteomes" id="UP000708208"/>
    </source>
</evidence>
<organism evidence="1 2">
    <name type="scientific">Allacma fusca</name>
    <dbReference type="NCBI Taxonomy" id="39272"/>
    <lineage>
        <taxon>Eukaryota</taxon>
        <taxon>Metazoa</taxon>
        <taxon>Ecdysozoa</taxon>
        <taxon>Arthropoda</taxon>
        <taxon>Hexapoda</taxon>
        <taxon>Collembola</taxon>
        <taxon>Symphypleona</taxon>
        <taxon>Sminthuridae</taxon>
        <taxon>Allacma</taxon>
    </lineage>
</organism>
<protein>
    <submittedName>
        <fullName evidence="1">Uncharacterized protein</fullName>
    </submittedName>
</protein>
<dbReference type="EMBL" id="CAJVCH010059252">
    <property type="protein sequence ID" value="CAG7719181.1"/>
    <property type="molecule type" value="Genomic_DNA"/>
</dbReference>
<feature type="non-terminal residue" evidence="1">
    <location>
        <position position="1"/>
    </location>
</feature>
<dbReference type="CDD" id="cd09272">
    <property type="entry name" value="RNase_HI_RT_Ty1"/>
    <property type="match status" value="1"/>
</dbReference>
<evidence type="ECO:0000313" key="1">
    <source>
        <dbReference type="EMBL" id="CAG7719181.1"/>
    </source>
</evidence>
<dbReference type="PANTHER" id="PTHR11439">
    <property type="entry name" value="GAG-POL-RELATED RETROTRANSPOSON"/>
    <property type="match status" value="1"/>
</dbReference>
<sequence length="235" mass="26420">KYSGPDVSFAVSRLAQFMSGYDKTHWQAAKNVLRYLKGTTDIGITYNIGGNMRLVGYMDGLRRRQAEYISLASGAREAVWLRSLLDELDFPQDEPTKILVDNQSAIRLVKNPEMHTRTKHIDVRYHYIREVVEYEQISVDYIPTTDQLADGLTKPLVKGKLEENRSGLGLTQVTPNSKRTQGKGPFSPLLAVAILSVLTVCSATPDHHTPLVLWRKSDTHRTSSNQPTSGFYQPT</sequence>